<comment type="caution">
    <text evidence="1">The sequence shown here is derived from an EMBL/GenBank/DDBJ whole genome shotgun (WGS) entry which is preliminary data.</text>
</comment>
<keyword evidence="2" id="KW-1185">Reference proteome</keyword>
<reference evidence="1 2" key="1">
    <citation type="submission" date="2019-04" db="EMBL/GenBank/DDBJ databases">
        <title>Pedobacter sp. AR-3-17 sp. nov., isolated from Arctic soil.</title>
        <authorList>
            <person name="Dahal R.H."/>
            <person name="Kim D.-U."/>
        </authorList>
    </citation>
    <scope>NUCLEOTIDE SEQUENCE [LARGE SCALE GENOMIC DNA]</scope>
    <source>
        <strain evidence="1 2">AR-3-17</strain>
    </source>
</reference>
<dbReference type="RefSeq" id="WP_136826785.1">
    <property type="nucleotide sequence ID" value="NZ_SWBP01000004.1"/>
</dbReference>
<evidence type="ECO:0000313" key="1">
    <source>
        <dbReference type="EMBL" id="TKB96822.1"/>
    </source>
</evidence>
<dbReference type="EMBL" id="SWBP01000004">
    <property type="protein sequence ID" value="TKB96822.1"/>
    <property type="molecule type" value="Genomic_DNA"/>
</dbReference>
<gene>
    <name evidence="1" type="ORF">FA046_12115</name>
</gene>
<dbReference type="OrthoDB" id="5187906at2"/>
<sequence length="120" mass="14082">MNKTCLDCKSAIKGRADKKFCDDQCRSNYNNKIKTDHPTQIKTINTILLKNRKVLEKLNPDGKTKVSGVKFTQLSFNFKYFTHTYTNQKGDVYKFCYEFGYLKLEHDYYLLVKEKSALES</sequence>
<organism evidence="1 2">
    <name type="scientific">Pedobacter cryophilus</name>
    <dbReference type="NCBI Taxonomy" id="2571271"/>
    <lineage>
        <taxon>Bacteria</taxon>
        <taxon>Pseudomonadati</taxon>
        <taxon>Bacteroidota</taxon>
        <taxon>Sphingobacteriia</taxon>
        <taxon>Sphingobacteriales</taxon>
        <taxon>Sphingobacteriaceae</taxon>
        <taxon>Pedobacter</taxon>
    </lineage>
</organism>
<proteinExistence type="predicted"/>
<evidence type="ECO:0000313" key="2">
    <source>
        <dbReference type="Proteomes" id="UP000308181"/>
    </source>
</evidence>
<dbReference type="Proteomes" id="UP000308181">
    <property type="component" value="Unassembled WGS sequence"/>
</dbReference>
<evidence type="ECO:0008006" key="3">
    <source>
        <dbReference type="Google" id="ProtNLM"/>
    </source>
</evidence>
<name>A0A4U1BWF3_9SPHI</name>
<dbReference type="AlphaFoldDB" id="A0A4U1BWF3"/>
<accession>A0A4U1BWF3</accession>
<protein>
    <recommendedName>
        <fullName evidence="3">DUF2116 family Zn-ribbon domain-containing protein</fullName>
    </recommendedName>
</protein>